<proteinExistence type="predicted"/>
<dbReference type="Proteomes" id="UP001054821">
    <property type="component" value="Chromosome 8"/>
</dbReference>
<evidence type="ECO:0000313" key="2">
    <source>
        <dbReference type="Proteomes" id="UP001054821"/>
    </source>
</evidence>
<dbReference type="CDD" id="cd00303">
    <property type="entry name" value="retropepsin_like"/>
    <property type="match status" value="1"/>
</dbReference>
<sequence length="141" mass="15717">MPEKVCYKMPTKKMASHLKPLYVSAHFDGIPVSKVLVDTRAIVNILLASVIKKLKKSSDALILTETTVSGFVGDTTRSKGIIPLQVRVGGKVRVTTFFMVETTANFSVLLGRDWIHRSMYVPSSLHQTLQFWHEDGSVELV</sequence>
<dbReference type="PANTHER" id="PTHR33240">
    <property type="entry name" value="OS08G0508500 PROTEIN"/>
    <property type="match status" value="1"/>
</dbReference>
<reference evidence="1 2" key="1">
    <citation type="journal article" date="2022" name="G3 (Bethesda)">
        <title>Whole-genome sequence and methylome profiling of the almond [Prunus dulcis (Mill.) D.A. Webb] cultivar 'Nonpareil'.</title>
        <authorList>
            <person name="D'Amico-Willman K.M."/>
            <person name="Ouma W.Z."/>
            <person name="Meulia T."/>
            <person name="Sideli G.M."/>
            <person name="Gradziel T.M."/>
            <person name="Fresnedo-Ramirez J."/>
        </authorList>
    </citation>
    <scope>NUCLEOTIDE SEQUENCE [LARGE SCALE GENOMIC DNA]</scope>
    <source>
        <strain evidence="1">Clone GOH B32 T37-40</strain>
    </source>
</reference>
<dbReference type="SUPFAM" id="SSF50630">
    <property type="entry name" value="Acid proteases"/>
    <property type="match status" value="1"/>
</dbReference>
<keyword evidence="2" id="KW-1185">Reference proteome</keyword>
<organism evidence="1 2">
    <name type="scientific">Prunus dulcis</name>
    <name type="common">Almond</name>
    <name type="synonym">Amygdalus dulcis</name>
    <dbReference type="NCBI Taxonomy" id="3755"/>
    <lineage>
        <taxon>Eukaryota</taxon>
        <taxon>Viridiplantae</taxon>
        <taxon>Streptophyta</taxon>
        <taxon>Embryophyta</taxon>
        <taxon>Tracheophyta</taxon>
        <taxon>Spermatophyta</taxon>
        <taxon>Magnoliopsida</taxon>
        <taxon>eudicotyledons</taxon>
        <taxon>Gunneridae</taxon>
        <taxon>Pentapetalae</taxon>
        <taxon>rosids</taxon>
        <taxon>fabids</taxon>
        <taxon>Rosales</taxon>
        <taxon>Rosaceae</taxon>
        <taxon>Amygdaloideae</taxon>
        <taxon>Amygdaleae</taxon>
        <taxon>Prunus</taxon>
    </lineage>
</organism>
<evidence type="ECO:0000313" key="1">
    <source>
        <dbReference type="EMBL" id="KAI5312889.1"/>
    </source>
</evidence>
<accession>A0AAD4UVK2</accession>
<name>A0AAD4UVK2_PRUDU</name>
<dbReference type="EMBL" id="JAJFAZ020000008">
    <property type="protein sequence ID" value="KAI5312889.1"/>
    <property type="molecule type" value="Genomic_DNA"/>
</dbReference>
<protein>
    <recommendedName>
        <fullName evidence="3">Peptidase A2 domain-containing protein</fullName>
    </recommendedName>
</protein>
<evidence type="ECO:0008006" key="3">
    <source>
        <dbReference type="Google" id="ProtNLM"/>
    </source>
</evidence>
<dbReference type="InterPro" id="IPR021109">
    <property type="entry name" value="Peptidase_aspartic_dom_sf"/>
</dbReference>
<dbReference type="AlphaFoldDB" id="A0AAD4UVK2"/>
<comment type="caution">
    <text evidence="1">The sequence shown here is derived from an EMBL/GenBank/DDBJ whole genome shotgun (WGS) entry which is preliminary data.</text>
</comment>
<dbReference type="PANTHER" id="PTHR33240:SF15">
    <property type="entry name" value="GAG-PRO-LIKE PROTEIN"/>
    <property type="match status" value="1"/>
</dbReference>
<dbReference type="Gene3D" id="2.40.70.10">
    <property type="entry name" value="Acid Proteases"/>
    <property type="match status" value="1"/>
</dbReference>
<gene>
    <name evidence="1" type="ORF">L3X38_042063</name>
</gene>